<organism evidence="2 3">
    <name type="scientific">Amycolatopsis acidicola</name>
    <dbReference type="NCBI Taxonomy" id="2596893"/>
    <lineage>
        <taxon>Bacteria</taxon>
        <taxon>Bacillati</taxon>
        <taxon>Actinomycetota</taxon>
        <taxon>Actinomycetes</taxon>
        <taxon>Pseudonocardiales</taxon>
        <taxon>Pseudonocardiaceae</taxon>
        <taxon>Amycolatopsis</taxon>
    </lineage>
</organism>
<proteinExistence type="predicted"/>
<dbReference type="AlphaFoldDB" id="A0A5N0VCY7"/>
<accession>A0A5N0VCY7</accession>
<name>A0A5N0VCY7_9PSEU</name>
<sequence length="125" mass="13985">MAFVGFGVFRDRRKTAHELRRDFDSGREKLRTRKRGVRELSEWLPDHITAIKTPRAGSYGVKHAVEQALGRYVSNGELIVAAIMAGYRIGRPHGPNVGIGMSKRDLDHLRSRPHRPAGSTQRASG</sequence>
<evidence type="ECO:0000256" key="1">
    <source>
        <dbReference type="SAM" id="MobiDB-lite"/>
    </source>
</evidence>
<comment type="caution">
    <text evidence="2">The sequence shown here is derived from an EMBL/GenBank/DDBJ whole genome shotgun (WGS) entry which is preliminary data.</text>
</comment>
<evidence type="ECO:0000313" key="2">
    <source>
        <dbReference type="EMBL" id="KAA9163213.1"/>
    </source>
</evidence>
<dbReference type="Proteomes" id="UP000319769">
    <property type="component" value="Unassembled WGS sequence"/>
</dbReference>
<dbReference type="OrthoDB" id="4558583at2"/>
<evidence type="ECO:0000313" key="3">
    <source>
        <dbReference type="Proteomes" id="UP000319769"/>
    </source>
</evidence>
<protein>
    <submittedName>
        <fullName evidence="2">Uncharacterized protein</fullName>
    </submittedName>
</protein>
<keyword evidence="3" id="KW-1185">Reference proteome</keyword>
<reference evidence="2" key="1">
    <citation type="submission" date="2019-09" db="EMBL/GenBank/DDBJ databases">
        <authorList>
            <person name="Teo W.F.A."/>
            <person name="Duangmal K."/>
        </authorList>
    </citation>
    <scope>NUCLEOTIDE SEQUENCE [LARGE SCALE GENOMIC DNA]</scope>
    <source>
        <strain evidence="2">K81G1</strain>
    </source>
</reference>
<dbReference type="RefSeq" id="WP_144759197.1">
    <property type="nucleotide sequence ID" value="NZ_VMNW02000010.1"/>
</dbReference>
<feature type="region of interest" description="Disordered" evidence="1">
    <location>
        <begin position="94"/>
        <end position="125"/>
    </location>
</feature>
<gene>
    <name evidence="2" type="ORF">FPZ12_009410</name>
</gene>
<dbReference type="EMBL" id="VMNW02000010">
    <property type="protein sequence ID" value="KAA9163213.1"/>
    <property type="molecule type" value="Genomic_DNA"/>
</dbReference>